<feature type="chain" id="PRO_5040870375" description="Heparinase II/III-like protein" evidence="1">
    <location>
        <begin position="19"/>
        <end position="599"/>
    </location>
</feature>
<dbReference type="RefSeq" id="WP_279298603.1">
    <property type="nucleotide sequence ID" value="NZ_JAOTIF010000018.1"/>
</dbReference>
<gene>
    <name evidence="2" type="ORF">OCK74_18735</name>
</gene>
<evidence type="ECO:0000313" key="2">
    <source>
        <dbReference type="EMBL" id="MCU7551164.1"/>
    </source>
</evidence>
<keyword evidence="3" id="KW-1185">Reference proteome</keyword>
<evidence type="ECO:0008006" key="4">
    <source>
        <dbReference type="Google" id="ProtNLM"/>
    </source>
</evidence>
<dbReference type="Proteomes" id="UP001155483">
    <property type="component" value="Unassembled WGS sequence"/>
</dbReference>
<dbReference type="Gene3D" id="1.50.10.100">
    <property type="entry name" value="Chondroitin AC/alginate lyase"/>
    <property type="match status" value="1"/>
</dbReference>
<sequence length="599" mass="67582">MKKINRGAFLMQSLKASAGVLLTPSLLTKASAMAQSPSLKDDLFNRMVLANDTQVEKLLQTNFDKREFSRKIGYDLGTLVASYCCETSKYYHVPSLLAPLQKLSQHLLHAQTADGTVNVGNLESPPDTAFIVEIVTAAVFPLQKENSEALSDLKGNLKTFLLKAGDGLIAGGVHTPNHRWVISAALARINALYPNKKYVDRIEDWLGEGIYINSDGNYPERSRIYSYVENTAFLTMARLLNKPSLFEPVKKNLDTTYYYMEPNGDLVANDSRRQDQYHFIQPDPNSPLSILNYYMLYRYMAIRENNSTFAAIAIMMEQMKGFEERVLNRDMIYFLEEPLLQKELPAAVTPLVNYEKLFAQSHLLRMRNGAITTTFFGGVDWPIMIASGRSNSPDFYSYRKGNAILKYMRLSTSFFSTGYFYSEGLKKAGNNYILHKKLTVPYYQPLPKKFRKTDGDYQLSPSIDDRFWNKMDFEHRPTSNVKTLETTISLSETNGSNELAFEVTGQAGVQVTIELCFKEGGKLIGVSESENGNSFLEQGMGQYEFGGDVIQFGPGTVSQKSIRNLEGERYSSHFGSLRTEGMHVYLTGLTPFTHKLTFS</sequence>
<reference evidence="2" key="2">
    <citation type="submission" date="2023-04" db="EMBL/GenBank/DDBJ databases">
        <title>Paracnuella aquatica gen. nov., sp. nov., a member of the family Chitinophagaceae isolated from a hot spring.</title>
        <authorList>
            <person name="Wang C."/>
        </authorList>
    </citation>
    <scope>NUCLEOTIDE SEQUENCE</scope>
    <source>
        <strain evidence="2">LB-8</strain>
    </source>
</reference>
<evidence type="ECO:0000256" key="1">
    <source>
        <dbReference type="SAM" id="SignalP"/>
    </source>
</evidence>
<keyword evidence="1" id="KW-0732">Signal</keyword>
<dbReference type="AlphaFoldDB" id="A0A9X2XX83"/>
<comment type="caution">
    <text evidence="2">The sequence shown here is derived from an EMBL/GenBank/DDBJ whole genome shotgun (WGS) entry which is preliminary data.</text>
</comment>
<evidence type="ECO:0000313" key="3">
    <source>
        <dbReference type="Proteomes" id="UP001155483"/>
    </source>
</evidence>
<name>A0A9X2XX83_9BACT</name>
<dbReference type="PROSITE" id="PS51318">
    <property type="entry name" value="TAT"/>
    <property type="match status" value="1"/>
</dbReference>
<dbReference type="EMBL" id="JAOTIF010000018">
    <property type="protein sequence ID" value="MCU7551164.1"/>
    <property type="molecule type" value="Genomic_DNA"/>
</dbReference>
<proteinExistence type="predicted"/>
<accession>A0A9X2XX83</accession>
<dbReference type="InterPro" id="IPR006311">
    <property type="entry name" value="TAT_signal"/>
</dbReference>
<feature type="signal peptide" evidence="1">
    <location>
        <begin position="1"/>
        <end position="18"/>
    </location>
</feature>
<reference evidence="2" key="1">
    <citation type="submission" date="2022-09" db="EMBL/GenBank/DDBJ databases">
        <authorList>
            <person name="Yuan C."/>
            <person name="Ke Z."/>
        </authorList>
    </citation>
    <scope>NUCLEOTIDE SEQUENCE</scope>
    <source>
        <strain evidence="2">LB-8</strain>
    </source>
</reference>
<protein>
    <recommendedName>
        <fullName evidence="4">Heparinase II/III-like protein</fullName>
    </recommendedName>
</protein>
<dbReference type="InterPro" id="IPR008929">
    <property type="entry name" value="Chondroitin_lyas"/>
</dbReference>
<organism evidence="2 3">
    <name type="scientific">Paraflavisolibacter caeni</name>
    <dbReference type="NCBI Taxonomy" id="2982496"/>
    <lineage>
        <taxon>Bacteria</taxon>
        <taxon>Pseudomonadati</taxon>
        <taxon>Bacteroidota</taxon>
        <taxon>Chitinophagia</taxon>
        <taxon>Chitinophagales</taxon>
        <taxon>Chitinophagaceae</taxon>
        <taxon>Paraflavisolibacter</taxon>
    </lineage>
</organism>